<keyword evidence="2" id="KW-1185">Reference proteome</keyword>
<protein>
    <recommendedName>
        <fullName evidence="3">Glycosyltransferase</fullName>
    </recommendedName>
</protein>
<evidence type="ECO:0000313" key="1">
    <source>
        <dbReference type="EMBL" id="GAA3712739.1"/>
    </source>
</evidence>
<evidence type="ECO:0008006" key="3">
    <source>
        <dbReference type="Google" id="ProtNLM"/>
    </source>
</evidence>
<sequence length="258" mass="29767">MRYVTPAWRLWAEKHRSQLGQVVFFMDDDLFDLRAHAGLPLRYRWKLYRQAWQHQAWFKKMGAQLWVSTPWLAEKYAGWQPTVLQPQSPYSGLGSGLSVQKTLFYHGSASHKSEFEWLYPVFEQVLSQEPTLSVELIGNSKVRNRFAALPRVHVLHPMKWPAYQALLARPGRTIGLAPLLDNGFNAARAPTKFFDITQAGAVGIYADHPVYRPLVRHEHNGLLLPMKQQVWVDAILRLSKDDSTREMIRENAKKISHA</sequence>
<evidence type="ECO:0000313" key="2">
    <source>
        <dbReference type="Proteomes" id="UP001501479"/>
    </source>
</evidence>
<gene>
    <name evidence="1" type="ORF">GCM10022421_20010</name>
</gene>
<accession>A0ABP7E0Q9</accession>
<dbReference type="EMBL" id="BAABDS010000032">
    <property type="protein sequence ID" value="GAA3712739.1"/>
    <property type="molecule type" value="Genomic_DNA"/>
</dbReference>
<proteinExistence type="predicted"/>
<comment type="caution">
    <text evidence="1">The sequence shown here is derived from an EMBL/GenBank/DDBJ whole genome shotgun (WGS) entry which is preliminary data.</text>
</comment>
<reference evidence="2" key="1">
    <citation type="journal article" date="2019" name="Int. J. Syst. Evol. Microbiol.">
        <title>The Global Catalogue of Microorganisms (GCM) 10K type strain sequencing project: providing services to taxonomists for standard genome sequencing and annotation.</title>
        <authorList>
            <consortium name="The Broad Institute Genomics Platform"/>
            <consortium name="The Broad Institute Genome Sequencing Center for Infectious Disease"/>
            <person name="Wu L."/>
            <person name="Ma J."/>
        </authorList>
    </citation>
    <scope>NUCLEOTIDE SEQUENCE [LARGE SCALE GENOMIC DNA]</scope>
    <source>
        <strain evidence="2">JCM 17329</strain>
    </source>
</reference>
<dbReference type="SUPFAM" id="SSF53756">
    <property type="entry name" value="UDP-Glycosyltransferase/glycogen phosphorylase"/>
    <property type="match status" value="1"/>
</dbReference>
<dbReference type="Gene3D" id="3.40.50.2000">
    <property type="entry name" value="Glycogen Phosphorylase B"/>
    <property type="match status" value="1"/>
</dbReference>
<dbReference type="Proteomes" id="UP001501479">
    <property type="component" value="Unassembled WGS sequence"/>
</dbReference>
<organism evidence="1 2">
    <name type="scientific">Oceanisphaera sediminis</name>
    <dbReference type="NCBI Taxonomy" id="981381"/>
    <lineage>
        <taxon>Bacteria</taxon>
        <taxon>Pseudomonadati</taxon>
        <taxon>Pseudomonadota</taxon>
        <taxon>Gammaproteobacteria</taxon>
        <taxon>Aeromonadales</taxon>
        <taxon>Aeromonadaceae</taxon>
        <taxon>Oceanisphaera</taxon>
    </lineage>
</organism>
<name>A0ABP7E0Q9_9GAMM</name>